<dbReference type="InterPro" id="IPR054790">
    <property type="entry name" value="MurU"/>
</dbReference>
<feature type="domain" description="Nucleotidyl transferase" evidence="3">
    <location>
        <begin position="4"/>
        <end position="119"/>
    </location>
</feature>
<protein>
    <submittedName>
        <fullName evidence="4">Nucleotidyltransferase family protein</fullName>
    </submittedName>
</protein>
<name>A0A9X2IC76_9GAMM</name>
<keyword evidence="2" id="KW-0548">Nucleotidyltransferase</keyword>
<keyword evidence="5" id="KW-1185">Reference proteome</keyword>
<dbReference type="Proteomes" id="UP001139721">
    <property type="component" value="Unassembled WGS sequence"/>
</dbReference>
<organism evidence="4 5">
    <name type="scientific">Legionella maioricensis</name>
    <dbReference type="NCBI Taxonomy" id="2896528"/>
    <lineage>
        <taxon>Bacteria</taxon>
        <taxon>Pseudomonadati</taxon>
        <taxon>Pseudomonadota</taxon>
        <taxon>Gammaproteobacteria</taxon>
        <taxon>Legionellales</taxon>
        <taxon>Legionellaceae</taxon>
        <taxon>Legionella</taxon>
    </lineage>
</organism>
<gene>
    <name evidence="4" type="ORF">LOX96_13720</name>
</gene>
<evidence type="ECO:0000313" key="4">
    <source>
        <dbReference type="EMBL" id="MCL9685160.1"/>
    </source>
</evidence>
<dbReference type="SUPFAM" id="SSF53448">
    <property type="entry name" value="Nucleotide-diphospho-sugar transferases"/>
    <property type="match status" value="1"/>
</dbReference>
<dbReference type="InterPro" id="IPR029044">
    <property type="entry name" value="Nucleotide-diphossugar_trans"/>
</dbReference>
<dbReference type="AlphaFoldDB" id="A0A9X2IC76"/>
<dbReference type="GO" id="GO:0016779">
    <property type="term" value="F:nucleotidyltransferase activity"/>
    <property type="evidence" value="ECO:0007669"/>
    <property type="project" value="UniProtKB-KW"/>
</dbReference>
<keyword evidence="1" id="KW-0808">Transferase</keyword>
<dbReference type="EMBL" id="JAJKBJ010000019">
    <property type="protein sequence ID" value="MCL9685160.1"/>
    <property type="molecule type" value="Genomic_DNA"/>
</dbReference>
<dbReference type="InterPro" id="IPR050065">
    <property type="entry name" value="GlmU-like"/>
</dbReference>
<dbReference type="Gene3D" id="3.90.550.10">
    <property type="entry name" value="Spore Coat Polysaccharide Biosynthesis Protein SpsA, Chain A"/>
    <property type="match status" value="1"/>
</dbReference>
<dbReference type="NCBIfam" id="NF045761">
    <property type="entry name" value="NAMPUrTaseMurU"/>
    <property type="match status" value="1"/>
</dbReference>
<comment type="caution">
    <text evidence="4">The sequence shown here is derived from an EMBL/GenBank/DDBJ whole genome shotgun (WGS) entry which is preliminary data.</text>
</comment>
<sequence length="219" mass="24000">MSVAMILAAGRGERLKPLTETRPKALCIVKGKPLIEHHVINLANAGFKQIVINHAYLGGQIRHYLGDGRRWGVEISYSPEPPGGLETGGGIVQALPFFANQPFITVNADIYTDFDFKQIQLEQVDFLHLILINKNPALLHHGDFGLINGTQPTNSSCDYTFAGIACYHPQIFAGCTPGRYSVAPLIRDYVGQNKATASLHQGFWFDIGSIERLSAANNI</sequence>
<evidence type="ECO:0000259" key="3">
    <source>
        <dbReference type="Pfam" id="PF00483"/>
    </source>
</evidence>
<evidence type="ECO:0000256" key="2">
    <source>
        <dbReference type="ARBA" id="ARBA00022695"/>
    </source>
</evidence>
<evidence type="ECO:0000256" key="1">
    <source>
        <dbReference type="ARBA" id="ARBA00022679"/>
    </source>
</evidence>
<dbReference type="RefSeq" id="WP_250422916.1">
    <property type="nucleotide sequence ID" value="NZ_JAJKBJ010000019.1"/>
</dbReference>
<dbReference type="CDD" id="cd06422">
    <property type="entry name" value="NTP_transferase_like_1"/>
    <property type="match status" value="1"/>
</dbReference>
<dbReference type="PANTHER" id="PTHR43584">
    <property type="entry name" value="NUCLEOTIDYL TRANSFERASE"/>
    <property type="match status" value="1"/>
</dbReference>
<accession>A0A9X2IC76</accession>
<reference evidence="4" key="1">
    <citation type="submission" date="2021-11" db="EMBL/GenBank/DDBJ databases">
        <title>Legionella maioricencis sp. nov., a new species isolated from hot water samples in Mallorca.</title>
        <authorList>
            <person name="Crespi S."/>
            <person name="Drasar V."/>
            <person name="Salva-Serra F."/>
            <person name="Jaen-Luchoro D."/>
            <person name="Pineiro-Iglesias B."/>
            <person name="Aliaga F."/>
            <person name="Fernandez-Juarez V."/>
            <person name="Coll G."/>
            <person name="Moore E.R.B."/>
            <person name="Bennasar-Figueras A."/>
        </authorList>
    </citation>
    <scope>NUCLEOTIDE SEQUENCE</scope>
    <source>
        <strain evidence="4">HCPI-6</strain>
    </source>
</reference>
<dbReference type="PANTHER" id="PTHR43584:SF8">
    <property type="entry name" value="N-ACETYLMURAMATE ALPHA-1-PHOSPHATE URIDYLYLTRANSFERASE"/>
    <property type="match status" value="1"/>
</dbReference>
<dbReference type="Pfam" id="PF00483">
    <property type="entry name" value="NTP_transferase"/>
    <property type="match status" value="1"/>
</dbReference>
<evidence type="ECO:0000313" key="5">
    <source>
        <dbReference type="Proteomes" id="UP001139721"/>
    </source>
</evidence>
<dbReference type="InterPro" id="IPR005835">
    <property type="entry name" value="NTP_transferase_dom"/>
</dbReference>
<proteinExistence type="predicted"/>